<dbReference type="Pfam" id="PF00395">
    <property type="entry name" value="SLH"/>
    <property type="match status" value="3"/>
</dbReference>
<dbReference type="RefSeq" id="WP_377564233.1">
    <property type="nucleotide sequence ID" value="NZ_JBHTJZ010000011.1"/>
</dbReference>
<proteinExistence type="predicted"/>
<dbReference type="InterPro" id="IPR051465">
    <property type="entry name" value="Cell_Envelope_Struct_Comp"/>
</dbReference>
<comment type="caution">
    <text evidence="3">The sequence shown here is derived from an EMBL/GenBank/DDBJ whole genome shotgun (WGS) entry which is preliminary data.</text>
</comment>
<dbReference type="Proteomes" id="UP001596989">
    <property type="component" value="Unassembled WGS sequence"/>
</dbReference>
<gene>
    <name evidence="3" type="ORF">ACFQ2I_11100</name>
</gene>
<dbReference type="EMBL" id="JBHTJZ010000011">
    <property type="protein sequence ID" value="MFD0959940.1"/>
    <property type="molecule type" value="Genomic_DNA"/>
</dbReference>
<organism evidence="3 4">
    <name type="scientific">Paenibacillus chungangensis</name>
    <dbReference type="NCBI Taxonomy" id="696535"/>
    <lineage>
        <taxon>Bacteria</taxon>
        <taxon>Bacillati</taxon>
        <taxon>Bacillota</taxon>
        <taxon>Bacilli</taxon>
        <taxon>Bacillales</taxon>
        <taxon>Paenibacillaceae</taxon>
        <taxon>Paenibacillus</taxon>
    </lineage>
</organism>
<feature type="domain" description="SLH" evidence="2">
    <location>
        <begin position="419"/>
        <end position="482"/>
    </location>
</feature>
<feature type="domain" description="SLH" evidence="2">
    <location>
        <begin position="359"/>
        <end position="418"/>
    </location>
</feature>
<accession>A0ABW3HR41</accession>
<keyword evidence="1" id="KW-0732">Signal</keyword>
<protein>
    <submittedName>
        <fullName evidence="3">S-layer homology domain-containing protein</fullName>
    </submittedName>
</protein>
<dbReference type="PROSITE" id="PS51272">
    <property type="entry name" value="SLH"/>
    <property type="match status" value="3"/>
</dbReference>
<reference evidence="4" key="1">
    <citation type="journal article" date="2019" name="Int. J. Syst. Evol. Microbiol.">
        <title>The Global Catalogue of Microorganisms (GCM) 10K type strain sequencing project: providing services to taxonomists for standard genome sequencing and annotation.</title>
        <authorList>
            <consortium name="The Broad Institute Genomics Platform"/>
            <consortium name="The Broad Institute Genome Sequencing Center for Infectious Disease"/>
            <person name="Wu L."/>
            <person name="Ma J."/>
        </authorList>
    </citation>
    <scope>NUCLEOTIDE SEQUENCE [LARGE SCALE GENOMIC DNA]</scope>
    <source>
        <strain evidence="4">CCUG 59129</strain>
    </source>
</reference>
<dbReference type="PANTHER" id="PTHR43308">
    <property type="entry name" value="OUTER MEMBRANE PROTEIN ALPHA-RELATED"/>
    <property type="match status" value="1"/>
</dbReference>
<evidence type="ECO:0000259" key="2">
    <source>
        <dbReference type="PROSITE" id="PS51272"/>
    </source>
</evidence>
<name>A0ABW3HR41_9BACL</name>
<dbReference type="InterPro" id="IPR001119">
    <property type="entry name" value="SLH_dom"/>
</dbReference>
<dbReference type="PANTHER" id="PTHR43308:SF5">
    <property type="entry name" value="S-LAYER PROTEIN _ PEPTIDOGLYCAN ENDO-BETA-N-ACETYLGLUCOSAMINIDASE"/>
    <property type="match status" value="1"/>
</dbReference>
<feature type="domain" description="SLH" evidence="2">
    <location>
        <begin position="488"/>
        <end position="551"/>
    </location>
</feature>
<keyword evidence="4" id="KW-1185">Reference proteome</keyword>
<evidence type="ECO:0000256" key="1">
    <source>
        <dbReference type="SAM" id="SignalP"/>
    </source>
</evidence>
<sequence length="555" mass="59928">MKLRISATMIALLLLIMTVPTAVWAESGQVVLHDIGDKHRGEAVRITGTSSFDEVIVKVIGPNHAVLLYDMDTVEEQGEFLVAFTLPADAPLGDYHVVAGNGSDVAATSFSVVTESDGGGWVPPIAGGGQDGEDTDHLLDERDYIVMSNVTAEGQSKVKLSLDSAKLVNALEALAERNERMPLHLQIKEDASVTELELDVGALLAADRGLWSGAHLSIQWNNGGYELPLQLIADAFPDGRPGAGADDAKVTLVISQMDEPFLKELADKVHAEGGRLLSGAVEFKLFAELAGRRTELRHFGLPSSSFAMDSEADGVSWTAVAYDSETGQLRFVPSIFDWKGESAIVTMRHHADGVYAIAVFDKTFADLQDHWAREEVEALASKLVVNGVSDKRFAPDDQVTRAQFTALLVRSLGIADQSGRMAFTDVDSSDWYIGEVGAAVSAGLVTGFDDGTFRPDDIVTREQAAAMLSRALQLIERTASQTDPSSSLERFRDRNEISEWAEAGIARLVENGILTGVTPDMFNPGDSASRAQSVVMLYRMLMFTEYIHVPDGGGR</sequence>
<evidence type="ECO:0000313" key="4">
    <source>
        <dbReference type="Proteomes" id="UP001596989"/>
    </source>
</evidence>
<feature type="chain" id="PRO_5046675669" evidence="1">
    <location>
        <begin position="26"/>
        <end position="555"/>
    </location>
</feature>
<feature type="signal peptide" evidence="1">
    <location>
        <begin position="1"/>
        <end position="25"/>
    </location>
</feature>
<evidence type="ECO:0000313" key="3">
    <source>
        <dbReference type="EMBL" id="MFD0959940.1"/>
    </source>
</evidence>